<evidence type="ECO:0000313" key="3">
    <source>
        <dbReference type="Proteomes" id="UP001187192"/>
    </source>
</evidence>
<dbReference type="InterPro" id="IPR005946">
    <property type="entry name" value="Rib-P_diPkinase"/>
</dbReference>
<dbReference type="Pfam" id="PF14572">
    <property type="entry name" value="Pribosyl_synth"/>
    <property type="match status" value="1"/>
</dbReference>
<dbReference type="GO" id="GO:0004749">
    <property type="term" value="F:ribose phosphate diphosphokinase activity"/>
    <property type="evidence" value="ECO:0007669"/>
    <property type="project" value="TreeGrafter"/>
</dbReference>
<dbReference type="InterPro" id="IPR000836">
    <property type="entry name" value="PRTase_dom"/>
</dbReference>
<organism evidence="2 3">
    <name type="scientific">Ficus carica</name>
    <name type="common">Common fig</name>
    <dbReference type="NCBI Taxonomy" id="3494"/>
    <lineage>
        <taxon>Eukaryota</taxon>
        <taxon>Viridiplantae</taxon>
        <taxon>Streptophyta</taxon>
        <taxon>Embryophyta</taxon>
        <taxon>Tracheophyta</taxon>
        <taxon>Spermatophyta</taxon>
        <taxon>Magnoliopsida</taxon>
        <taxon>eudicotyledons</taxon>
        <taxon>Gunneridae</taxon>
        <taxon>Pentapetalae</taxon>
        <taxon>rosids</taxon>
        <taxon>fabids</taxon>
        <taxon>Rosales</taxon>
        <taxon>Moraceae</taxon>
        <taxon>Ficeae</taxon>
        <taxon>Ficus</taxon>
    </lineage>
</organism>
<keyword evidence="3" id="KW-1185">Reference proteome</keyword>
<comment type="caution">
    <text evidence="2">The sequence shown here is derived from an EMBL/GenBank/DDBJ whole genome shotgun (WGS) entry which is preliminary data.</text>
</comment>
<dbReference type="GO" id="GO:0006015">
    <property type="term" value="P:5-phosphoribose 1-diphosphate biosynthetic process"/>
    <property type="evidence" value="ECO:0007669"/>
    <property type="project" value="TreeGrafter"/>
</dbReference>
<accession>A0AA88DU59</accession>
<gene>
    <name evidence="2" type="ORF">TIFTF001_031062</name>
</gene>
<dbReference type="PANTHER" id="PTHR10210:SF120">
    <property type="entry name" value="RIBOSE-PHOSPHATE PYROPHOSPHOKINASE 5, CHLOROPLASTIC"/>
    <property type="match status" value="1"/>
</dbReference>
<dbReference type="Proteomes" id="UP001187192">
    <property type="component" value="Unassembled WGS sequence"/>
</dbReference>
<sequence>MEKTRGTISKGAVLLHQEGAREVYACTTHAVFSPPAIERLSSGLFQEVIITNTIPVSEQNYFPQLTILSVANLLGETIWRVHDDCSNFFVLSLGSNVSTPSWVALNLIPPWALTDLFMTMVCPSQLPFCQNLPSMDVLPELVFCICSVPRPEDMLIMWNWADWINRPIFGGCNCKRQCGEHTSQFAGVAKGTKSECSNISQSKFTRYKRNENHGNLAKTPTRGAVLTVAGSAIWKLDLESVSPASGHSLLTQWRLPCGVLGSGSLSRN</sequence>
<dbReference type="SUPFAM" id="SSF53271">
    <property type="entry name" value="PRTase-like"/>
    <property type="match status" value="1"/>
</dbReference>
<dbReference type="GO" id="GO:0002189">
    <property type="term" value="C:ribose phosphate diphosphokinase complex"/>
    <property type="evidence" value="ECO:0007669"/>
    <property type="project" value="TreeGrafter"/>
</dbReference>
<evidence type="ECO:0000256" key="1">
    <source>
        <dbReference type="ARBA" id="ARBA00006478"/>
    </source>
</evidence>
<dbReference type="AlphaFoldDB" id="A0AA88DU59"/>
<name>A0AA88DU59_FICCA</name>
<dbReference type="PANTHER" id="PTHR10210">
    <property type="entry name" value="RIBOSE-PHOSPHATE DIPHOSPHOKINASE FAMILY MEMBER"/>
    <property type="match status" value="1"/>
</dbReference>
<reference evidence="2" key="1">
    <citation type="submission" date="2023-07" db="EMBL/GenBank/DDBJ databases">
        <title>draft genome sequence of fig (Ficus carica).</title>
        <authorList>
            <person name="Takahashi T."/>
            <person name="Nishimura K."/>
        </authorList>
    </citation>
    <scope>NUCLEOTIDE SEQUENCE</scope>
</reference>
<proteinExistence type="inferred from homology"/>
<dbReference type="CDD" id="cd06223">
    <property type="entry name" value="PRTases_typeI"/>
    <property type="match status" value="1"/>
</dbReference>
<protein>
    <submittedName>
        <fullName evidence="2">Uncharacterized protein</fullName>
    </submittedName>
</protein>
<evidence type="ECO:0000313" key="2">
    <source>
        <dbReference type="EMBL" id="GMN61982.1"/>
    </source>
</evidence>
<dbReference type="GO" id="GO:0005737">
    <property type="term" value="C:cytoplasm"/>
    <property type="evidence" value="ECO:0007669"/>
    <property type="project" value="TreeGrafter"/>
</dbReference>
<dbReference type="Gene3D" id="3.40.50.2020">
    <property type="match status" value="2"/>
</dbReference>
<comment type="similarity">
    <text evidence="1">Belongs to the ribose-phosphate pyrophosphokinase family.</text>
</comment>
<dbReference type="InterPro" id="IPR029057">
    <property type="entry name" value="PRTase-like"/>
</dbReference>
<dbReference type="EMBL" id="BTGU01000121">
    <property type="protein sequence ID" value="GMN61982.1"/>
    <property type="molecule type" value="Genomic_DNA"/>
</dbReference>
<dbReference type="GO" id="GO:0000287">
    <property type="term" value="F:magnesium ion binding"/>
    <property type="evidence" value="ECO:0007669"/>
    <property type="project" value="InterPro"/>
</dbReference>
<dbReference type="GO" id="GO:0006164">
    <property type="term" value="P:purine nucleotide biosynthetic process"/>
    <property type="evidence" value="ECO:0007669"/>
    <property type="project" value="TreeGrafter"/>
</dbReference>